<feature type="region of interest" description="Disordered" evidence="1">
    <location>
        <begin position="1"/>
        <end position="58"/>
    </location>
</feature>
<dbReference type="AlphaFoldDB" id="A0A0B6YG46"/>
<accession>A0A0B6YG46</accession>
<evidence type="ECO:0000313" key="2">
    <source>
        <dbReference type="EMBL" id="CEK54460.1"/>
    </source>
</evidence>
<protein>
    <submittedName>
        <fullName evidence="2">Uncharacterized protein</fullName>
    </submittedName>
</protein>
<proteinExistence type="predicted"/>
<gene>
    <name evidence="2" type="primary">ORF22856</name>
</gene>
<feature type="non-terminal residue" evidence="2">
    <location>
        <position position="73"/>
    </location>
</feature>
<dbReference type="EMBL" id="HACG01007595">
    <property type="protein sequence ID" value="CEK54460.1"/>
    <property type="molecule type" value="Transcribed_RNA"/>
</dbReference>
<feature type="non-terminal residue" evidence="2">
    <location>
        <position position="1"/>
    </location>
</feature>
<feature type="compositionally biased region" description="Basic and acidic residues" evidence="1">
    <location>
        <begin position="1"/>
        <end position="17"/>
    </location>
</feature>
<sequence length="73" mass="7797">EKSEESEESKPTTDKSQKHSPAPLPPVSKVAAPVPEDGKPLTSEKSVDPAPAREEVASEIMTNIIEDVLKSTT</sequence>
<evidence type="ECO:0000256" key="1">
    <source>
        <dbReference type="SAM" id="MobiDB-lite"/>
    </source>
</evidence>
<reference evidence="2" key="1">
    <citation type="submission" date="2014-12" db="EMBL/GenBank/DDBJ databases">
        <title>Insight into the proteome of Arion vulgaris.</title>
        <authorList>
            <person name="Aradska J."/>
            <person name="Bulat T."/>
            <person name="Smidak R."/>
            <person name="Sarate P."/>
            <person name="Gangsoo J."/>
            <person name="Sialana F."/>
            <person name="Bilban M."/>
            <person name="Lubec G."/>
        </authorList>
    </citation>
    <scope>NUCLEOTIDE SEQUENCE</scope>
    <source>
        <tissue evidence="2">Skin</tissue>
    </source>
</reference>
<organism evidence="2">
    <name type="scientific">Arion vulgaris</name>
    <dbReference type="NCBI Taxonomy" id="1028688"/>
    <lineage>
        <taxon>Eukaryota</taxon>
        <taxon>Metazoa</taxon>
        <taxon>Spiralia</taxon>
        <taxon>Lophotrochozoa</taxon>
        <taxon>Mollusca</taxon>
        <taxon>Gastropoda</taxon>
        <taxon>Heterobranchia</taxon>
        <taxon>Euthyneura</taxon>
        <taxon>Panpulmonata</taxon>
        <taxon>Eupulmonata</taxon>
        <taxon>Stylommatophora</taxon>
        <taxon>Helicina</taxon>
        <taxon>Arionoidea</taxon>
        <taxon>Arionidae</taxon>
        <taxon>Arion</taxon>
    </lineage>
</organism>
<feature type="compositionally biased region" description="Basic and acidic residues" evidence="1">
    <location>
        <begin position="45"/>
        <end position="56"/>
    </location>
</feature>
<name>A0A0B6YG46_9EUPU</name>